<keyword evidence="2" id="KW-0812">Transmembrane</keyword>
<keyword evidence="2" id="KW-1133">Transmembrane helix</keyword>
<accession>A0A9X8GUH4</accession>
<feature type="transmembrane region" description="Helical" evidence="2">
    <location>
        <begin position="299"/>
        <end position="317"/>
    </location>
</feature>
<dbReference type="GO" id="GO:0005886">
    <property type="term" value="C:plasma membrane"/>
    <property type="evidence" value="ECO:0007669"/>
    <property type="project" value="TreeGrafter"/>
</dbReference>
<keyword evidence="4" id="KW-1185">Reference proteome</keyword>
<dbReference type="GO" id="GO:0008643">
    <property type="term" value="P:carbohydrate transport"/>
    <property type="evidence" value="ECO:0007669"/>
    <property type="project" value="InterPro"/>
</dbReference>
<feature type="transmembrane region" description="Helical" evidence="2">
    <location>
        <begin position="12"/>
        <end position="37"/>
    </location>
</feature>
<feature type="transmembrane region" description="Helical" evidence="2">
    <location>
        <begin position="329"/>
        <end position="349"/>
    </location>
</feature>
<feature type="transmembrane region" description="Helical" evidence="2">
    <location>
        <begin position="233"/>
        <end position="258"/>
    </location>
</feature>
<sequence>MADVRAPSRGAVAGFGAGAFGSTLSSGVVPLLFLFYLTEFAKVPPAIAGVLLAIPKLADLLFDPWIGRRTDSAARAMGSRSQLIAINALALPVLLLLLFLPVASLPLSLRLALLGVLLVAQSLMLTVFTVAHTAIASDMCDSMQDRSTLMSSRALGQTIAGLLVTVLAPQIVARFSAFHGGYLGMAAVLAVGAFVALSICWLVVRRVPLRTGVESKEAPSLPKALRATLRNKAFYGVALILVLLGTSSTALFSALPYANKHLLHAGPENLSVLLTPIFLALLLGVTAAPWLARRVRPTVILGGALGLALLGVGWLTAGPRTMPSMVAGGALFGLACGGLTVLISTLAMETATRSSAQGESLGLYLGILFSAEKLGQSLGGIVVGFGLDWVGPLDAGVAQPSLDRLASLWVVAPASVLVIALFTMVPLATRLRAL</sequence>
<dbReference type="Gene3D" id="1.20.1250.20">
    <property type="entry name" value="MFS general substrate transporter like domains"/>
    <property type="match status" value="1"/>
</dbReference>
<comment type="similarity">
    <text evidence="1">Belongs to the sodium:galactoside symporter (TC 2.A.2) family.</text>
</comment>
<dbReference type="InterPro" id="IPR036259">
    <property type="entry name" value="MFS_trans_sf"/>
</dbReference>
<feature type="transmembrane region" description="Helical" evidence="2">
    <location>
        <begin position="407"/>
        <end position="428"/>
    </location>
</feature>
<dbReference type="OrthoDB" id="3717977at2"/>
<feature type="transmembrane region" description="Helical" evidence="2">
    <location>
        <begin position="361"/>
        <end position="387"/>
    </location>
</feature>
<organism evidence="3 4">
    <name type="scientific">Acidovorax cavernicola</name>
    <dbReference type="NCBI Taxonomy" id="1675792"/>
    <lineage>
        <taxon>Bacteria</taxon>
        <taxon>Pseudomonadati</taxon>
        <taxon>Pseudomonadota</taxon>
        <taxon>Betaproteobacteria</taxon>
        <taxon>Burkholderiales</taxon>
        <taxon>Comamonadaceae</taxon>
        <taxon>Acidovorax</taxon>
    </lineage>
</organism>
<dbReference type="EMBL" id="QXMN01000026">
    <property type="protein sequence ID" value="RIX77234.1"/>
    <property type="molecule type" value="Genomic_DNA"/>
</dbReference>
<dbReference type="Pfam" id="PF13347">
    <property type="entry name" value="MFS_2"/>
    <property type="match status" value="1"/>
</dbReference>
<dbReference type="Proteomes" id="UP000265619">
    <property type="component" value="Unassembled WGS sequence"/>
</dbReference>
<feature type="transmembrane region" description="Helical" evidence="2">
    <location>
        <begin position="270"/>
        <end position="292"/>
    </location>
</feature>
<dbReference type="SUPFAM" id="SSF103473">
    <property type="entry name" value="MFS general substrate transporter"/>
    <property type="match status" value="1"/>
</dbReference>
<protein>
    <submittedName>
        <fullName evidence="3">MFS transporter</fullName>
    </submittedName>
</protein>
<proteinExistence type="inferred from homology"/>
<evidence type="ECO:0000256" key="2">
    <source>
        <dbReference type="SAM" id="Phobius"/>
    </source>
</evidence>
<dbReference type="PANTHER" id="PTHR11328">
    <property type="entry name" value="MAJOR FACILITATOR SUPERFAMILY DOMAIN-CONTAINING PROTEIN"/>
    <property type="match status" value="1"/>
</dbReference>
<dbReference type="InterPro" id="IPR039672">
    <property type="entry name" value="MFS_2"/>
</dbReference>
<reference evidence="3 4" key="1">
    <citation type="submission" date="2018-09" db="EMBL/GenBank/DDBJ databases">
        <title>Acidovorax cavernicola nov. sp. isolated from Gruta de las Maravillas (Aracena, Spain).</title>
        <authorList>
            <person name="Jurado V."/>
            <person name="Gutierrez-Patricio S."/>
            <person name="Gonzalez-Pimentel J.L."/>
            <person name="Miller A.Z."/>
            <person name="Laiz L."/>
            <person name="Saiz-Jimenez C."/>
        </authorList>
    </citation>
    <scope>NUCLEOTIDE SEQUENCE [LARGE SCALE GENOMIC DNA]</scope>
    <source>
        <strain evidence="3 4">1011MAR4D40.2</strain>
    </source>
</reference>
<gene>
    <name evidence="3" type="ORF">D3H34_19955</name>
</gene>
<feature type="transmembrane region" description="Helical" evidence="2">
    <location>
        <begin position="155"/>
        <end position="176"/>
    </location>
</feature>
<evidence type="ECO:0000256" key="1">
    <source>
        <dbReference type="ARBA" id="ARBA00009617"/>
    </source>
</evidence>
<evidence type="ECO:0000313" key="3">
    <source>
        <dbReference type="EMBL" id="RIX77234.1"/>
    </source>
</evidence>
<name>A0A9X8GUH4_9BURK</name>
<feature type="transmembrane region" description="Helical" evidence="2">
    <location>
        <begin position="83"/>
        <end position="105"/>
    </location>
</feature>
<dbReference type="GO" id="GO:0015293">
    <property type="term" value="F:symporter activity"/>
    <property type="evidence" value="ECO:0007669"/>
    <property type="project" value="InterPro"/>
</dbReference>
<comment type="caution">
    <text evidence="3">The sequence shown here is derived from an EMBL/GenBank/DDBJ whole genome shotgun (WGS) entry which is preliminary data.</text>
</comment>
<keyword evidence="2" id="KW-0472">Membrane</keyword>
<feature type="transmembrane region" description="Helical" evidence="2">
    <location>
        <begin position="182"/>
        <end position="204"/>
    </location>
</feature>
<feature type="transmembrane region" description="Helical" evidence="2">
    <location>
        <begin position="111"/>
        <end position="135"/>
    </location>
</feature>
<evidence type="ECO:0000313" key="4">
    <source>
        <dbReference type="Proteomes" id="UP000265619"/>
    </source>
</evidence>
<dbReference type="RefSeq" id="WP_119555981.1">
    <property type="nucleotide sequence ID" value="NZ_QXMN01000026.1"/>
</dbReference>
<dbReference type="AlphaFoldDB" id="A0A9X8GUH4"/>
<dbReference type="PANTHER" id="PTHR11328:SF24">
    <property type="entry name" value="MAJOR FACILITATOR SUPERFAMILY (MFS) PROFILE DOMAIN-CONTAINING PROTEIN"/>
    <property type="match status" value="1"/>
</dbReference>